<dbReference type="Pfam" id="PF03641">
    <property type="entry name" value="Lysine_decarbox"/>
    <property type="match status" value="1"/>
</dbReference>
<dbReference type="NCBIfam" id="TIGR00730">
    <property type="entry name" value="Rossman fold protein, TIGR00730 family"/>
    <property type="match status" value="1"/>
</dbReference>
<reference evidence="5 7" key="2">
    <citation type="submission" date="2023-01" db="EMBL/GenBank/DDBJ databases">
        <authorList>
            <person name="Yang C."/>
        </authorList>
    </citation>
    <scope>NUCLEOTIDE SEQUENCE [LARGE SCALE GENOMIC DNA]</scope>
    <source>
        <strain evidence="5 7">ZJ106</strain>
    </source>
</reference>
<accession>A0AAW5AI06</accession>
<dbReference type="GO" id="GO:0009691">
    <property type="term" value="P:cytokinin biosynthetic process"/>
    <property type="evidence" value="ECO:0007669"/>
    <property type="project" value="UniProtKB-UniRule"/>
</dbReference>
<dbReference type="PANTHER" id="PTHR31223:SF70">
    <property type="entry name" value="LOG FAMILY PROTEIN YJL055W"/>
    <property type="match status" value="1"/>
</dbReference>
<keyword evidence="7" id="KW-1185">Reference proteome</keyword>
<dbReference type="SUPFAM" id="SSF102405">
    <property type="entry name" value="MCP/YpsA-like"/>
    <property type="match status" value="1"/>
</dbReference>
<comment type="similarity">
    <text evidence="2 3">Belongs to the LOG family.</text>
</comment>
<dbReference type="Proteomes" id="UP001201397">
    <property type="component" value="Unassembled WGS sequence"/>
</dbReference>
<keyword evidence="3" id="KW-0203">Cytokinin biosynthesis</keyword>
<dbReference type="GO" id="GO:0005829">
    <property type="term" value="C:cytosol"/>
    <property type="evidence" value="ECO:0007669"/>
    <property type="project" value="TreeGrafter"/>
</dbReference>
<dbReference type="Proteomes" id="UP001221268">
    <property type="component" value="Chromosome"/>
</dbReference>
<evidence type="ECO:0000256" key="2">
    <source>
        <dbReference type="ARBA" id="ARBA00006763"/>
    </source>
</evidence>
<keyword evidence="3" id="KW-0378">Hydrolase</keyword>
<proteinExistence type="inferred from homology"/>
<sequence>MTLNHIAVYCGSNLGNSKTYYQSAQAAGAAIARQGSTLVYGGGKIGLMGTVADAALAEGGRVIGVIPTFLLEKEMAHPGLSELIETPDMPSRKSKMIDLADGFIALPGGIGTYEELFEVLSLAQLRRHAKPIGLLNTDGFFDPLIALMQHTADTGFMPQANMKLLCVSDCPQTLLAQMADYRFTESQKWMEPAWKTAGEQA</sequence>
<dbReference type="RefSeq" id="WP_237090882.1">
    <property type="nucleotide sequence ID" value="NZ_CP116766.1"/>
</dbReference>
<dbReference type="GO" id="GO:0008714">
    <property type="term" value="F:AMP nucleosidase activity"/>
    <property type="evidence" value="ECO:0007669"/>
    <property type="project" value="UniProtKB-EC"/>
</dbReference>
<evidence type="ECO:0000313" key="6">
    <source>
        <dbReference type="Proteomes" id="UP001201397"/>
    </source>
</evidence>
<dbReference type="AlphaFoldDB" id="A0AAW5AI06"/>
<gene>
    <name evidence="4" type="ORF">L4H06_03290</name>
    <name evidence="5" type="ORF">PJU73_02580</name>
</gene>
<reference evidence="4" key="1">
    <citation type="submission" date="2022-01" db="EMBL/GenBank/DDBJ databases">
        <title>Neisseria sp. ZJ104.</title>
        <authorList>
            <person name="Yang C."/>
        </authorList>
    </citation>
    <scope>NUCLEOTIDE SEQUENCE</scope>
    <source>
        <strain evidence="4">ZJ104</strain>
    </source>
</reference>
<protein>
    <recommendedName>
        <fullName evidence="3">Cytokinin riboside 5'-monophosphate phosphoribohydrolase</fullName>
        <ecNumber evidence="3">3.2.2.n1</ecNumber>
    </recommendedName>
</protein>
<dbReference type="EC" id="3.2.2.n1" evidence="3"/>
<evidence type="ECO:0000256" key="3">
    <source>
        <dbReference type="RuleBase" id="RU363015"/>
    </source>
</evidence>
<organism evidence="4 6">
    <name type="scientific">Neisseria lisongii</name>
    <dbReference type="NCBI Taxonomy" id="2912188"/>
    <lineage>
        <taxon>Bacteria</taxon>
        <taxon>Pseudomonadati</taxon>
        <taxon>Pseudomonadota</taxon>
        <taxon>Betaproteobacteria</taxon>
        <taxon>Neisseriales</taxon>
        <taxon>Neisseriaceae</taxon>
        <taxon>Neisseria</taxon>
    </lineage>
</organism>
<dbReference type="EMBL" id="JAKKDL010000003">
    <property type="protein sequence ID" value="MCF7529256.1"/>
    <property type="molecule type" value="Genomic_DNA"/>
</dbReference>
<evidence type="ECO:0000256" key="1">
    <source>
        <dbReference type="ARBA" id="ARBA00000274"/>
    </source>
</evidence>
<comment type="catalytic activity">
    <reaction evidence="1">
        <text>AMP + H2O = D-ribose 5-phosphate + adenine</text>
        <dbReference type="Rhea" id="RHEA:20129"/>
        <dbReference type="ChEBI" id="CHEBI:15377"/>
        <dbReference type="ChEBI" id="CHEBI:16708"/>
        <dbReference type="ChEBI" id="CHEBI:78346"/>
        <dbReference type="ChEBI" id="CHEBI:456215"/>
        <dbReference type="EC" id="3.2.2.4"/>
    </reaction>
</comment>
<dbReference type="InterPro" id="IPR031100">
    <property type="entry name" value="LOG_fam"/>
</dbReference>
<evidence type="ECO:0000313" key="4">
    <source>
        <dbReference type="EMBL" id="MCF7529256.1"/>
    </source>
</evidence>
<name>A0AAW5AI06_9NEIS</name>
<dbReference type="EMBL" id="CP116766">
    <property type="protein sequence ID" value="WCL72019.1"/>
    <property type="molecule type" value="Genomic_DNA"/>
</dbReference>
<dbReference type="Gene3D" id="3.40.50.450">
    <property type="match status" value="1"/>
</dbReference>
<dbReference type="InterPro" id="IPR005269">
    <property type="entry name" value="LOG"/>
</dbReference>
<dbReference type="PANTHER" id="PTHR31223">
    <property type="entry name" value="LOG FAMILY PROTEIN YJL055W"/>
    <property type="match status" value="1"/>
</dbReference>
<evidence type="ECO:0000313" key="7">
    <source>
        <dbReference type="Proteomes" id="UP001221268"/>
    </source>
</evidence>
<evidence type="ECO:0000313" key="5">
    <source>
        <dbReference type="EMBL" id="WCL72019.1"/>
    </source>
</evidence>